<dbReference type="Proteomes" id="UP001055105">
    <property type="component" value="Unassembled WGS sequence"/>
</dbReference>
<dbReference type="EMBL" id="BQOL01000001">
    <property type="protein sequence ID" value="GKI18313.1"/>
    <property type="molecule type" value="Genomic_DNA"/>
</dbReference>
<dbReference type="Pfam" id="PF14905">
    <property type="entry name" value="OMP_b-brl_3"/>
    <property type="match status" value="1"/>
</dbReference>
<organism evidence="3 4">
    <name type="scientific">Alistipes finegoldii</name>
    <dbReference type="NCBI Taxonomy" id="214856"/>
    <lineage>
        <taxon>Bacteria</taxon>
        <taxon>Pseudomonadati</taxon>
        <taxon>Bacteroidota</taxon>
        <taxon>Bacteroidia</taxon>
        <taxon>Bacteroidales</taxon>
        <taxon>Rikenellaceae</taxon>
        <taxon>Alistipes</taxon>
    </lineage>
</organism>
<reference evidence="3" key="1">
    <citation type="submission" date="2022-01" db="EMBL/GenBank/DDBJ databases">
        <title>Novel bile acid biosynthetic pathways are enriched in the microbiome of centenarians.</title>
        <authorList>
            <person name="Sato Y."/>
            <person name="Atarashi K."/>
            <person name="Plichta R.D."/>
            <person name="Arai Y."/>
            <person name="Sasajima S."/>
            <person name="Kearney M.S."/>
            <person name="Suda W."/>
            <person name="Takeshita K."/>
            <person name="Sasaki T."/>
            <person name="Okamoto S."/>
            <person name="Skelly N.A."/>
            <person name="Okamura Y."/>
            <person name="Vlamakis H."/>
            <person name="Li Y."/>
            <person name="Tanoue T."/>
            <person name="Takei H."/>
            <person name="Nittono H."/>
            <person name="Narushima S."/>
            <person name="Irie J."/>
            <person name="Itoh H."/>
            <person name="Moriya K."/>
            <person name="Sugiura Y."/>
            <person name="Suematsu M."/>
            <person name="Moritoki N."/>
            <person name="Shibata S."/>
            <person name="Littman R.D."/>
            <person name="Fischbach A.M."/>
            <person name="Uwamino Y."/>
            <person name="Inoue T."/>
            <person name="Honda A."/>
            <person name="Hattori M."/>
            <person name="Murai T."/>
            <person name="Xavier J.R."/>
            <person name="Hirose N."/>
            <person name="Honda K."/>
        </authorList>
    </citation>
    <scope>NUCLEOTIDE SEQUENCE</scope>
    <source>
        <strain evidence="3">CE91-St16</strain>
    </source>
</reference>
<evidence type="ECO:0000259" key="2">
    <source>
        <dbReference type="Pfam" id="PF14905"/>
    </source>
</evidence>
<name>A0AA37KP69_9BACT</name>
<accession>A0AA37KP69</accession>
<evidence type="ECO:0000313" key="3">
    <source>
        <dbReference type="EMBL" id="GKI18313.1"/>
    </source>
</evidence>
<dbReference type="RefSeq" id="WP_244076274.1">
    <property type="nucleotide sequence ID" value="NZ_AP025581.1"/>
</dbReference>
<feature type="chain" id="PRO_5041242688" evidence="1">
    <location>
        <begin position="20"/>
        <end position="948"/>
    </location>
</feature>
<sequence>MTKRFFLLAALAGVWSVSAQNGTLHLRLVDRVTREPVVGAVAELRSQADTARTPFYAASDIDGAALLQRVPAGAWRLRVTSLGYEALERELRTSGGKTDLGTLEMSPGAEAIESVVLEVPALRSSIRGDTLSYRASAYKVTFGADAGALIGKMPGLEVADGVIEAQGRTVQRVFVDGREFFGNDVMSAVRNIPADMVESIDVYNSQGDQSEFMGVDIGDGYTAINIVTQPDKRRGAFGRLFAGYGIPDKYIGGGNINIFDRARRLSVIALVNNVNMQNFSSEDILGTTEQGQANARSGSGNFMVRPLDGVSTVQAVGANYSDEWGEKAKITASYFFNRADNRNESLTDRQTFTSSEKLVLYDGATDARIENVNHRFNSRFDYKFNNRHSLMMRTAFSVQDYLLDNETFSRTDNKFADDDIRFVNRRRNFAHNDNFGYNVSNNLIYRYRLPGSKLRSLTFGVGGRYSGGEQFSLPRQYTFRDPDNTGADTAAYDARNISRTHREQPGYYVSGSATYTHAFGRRSRMSADYRVTYAANRVNRRTVLFDNKTGMFGPEPDPRQSTDYDYDYLTQRAGLSYQYLFKKTKVAASVYYQHVDFGGDYTLPVPDRTSASFDNITYNVVGNIHFDRSNLLKIDASSRTRNPRAADLQSIVNTTNRQHVFAGNPGLKPVYTHDLSAQYIRSNAAKGRTFTLAVRFSASPNTIADSLVIDSPHFVIVIDGDGTELGEGNQFVRPVNLPGYWNLRTTLSYGFPVRWLRSNLNVRAGVTTGRIPSVINGTRNRLNGDSYDAGLTLGSNISESVDFKIGYTGYYNVSRNSSQIRTVDNVYVSQYLTADLNFVVRQRIVLRGSADYNYYKGITDTFREERLICNLQVGCKLFRRRLGEVTVGVNDLFDQNGTTFRRTVTGTYIRNVSNLGLGRYFLAQFSYNLRLFPRQGAAVTRILQQGVE</sequence>
<feature type="signal peptide" evidence="1">
    <location>
        <begin position="1"/>
        <end position="19"/>
    </location>
</feature>
<keyword evidence="3" id="KW-0176">Collagen</keyword>
<evidence type="ECO:0000256" key="1">
    <source>
        <dbReference type="SAM" id="SignalP"/>
    </source>
</evidence>
<comment type="caution">
    <text evidence="3">The sequence shown here is derived from an EMBL/GenBank/DDBJ whole genome shotgun (WGS) entry which is preliminary data.</text>
</comment>
<dbReference type="SUPFAM" id="SSF56935">
    <property type="entry name" value="Porins"/>
    <property type="match status" value="1"/>
</dbReference>
<dbReference type="AlphaFoldDB" id="A0AA37KP69"/>
<gene>
    <name evidence="3" type="ORF">CE91St16_12210</name>
</gene>
<dbReference type="InterPro" id="IPR041700">
    <property type="entry name" value="OMP_b-brl_3"/>
</dbReference>
<proteinExistence type="predicted"/>
<evidence type="ECO:0000313" key="4">
    <source>
        <dbReference type="Proteomes" id="UP001055105"/>
    </source>
</evidence>
<keyword evidence="1" id="KW-0732">Signal</keyword>
<feature type="domain" description="Outer membrane protein beta-barrel" evidence="2">
    <location>
        <begin position="468"/>
        <end position="927"/>
    </location>
</feature>
<protein>
    <submittedName>
        <fullName evidence="3">Collagen-binding protein</fullName>
    </submittedName>
</protein>